<evidence type="ECO:0008006" key="3">
    <source>
        <dbReference type="Google" id="ProtNLM"/>
    </source>
</evidence>
<accession>A0ABN2CSS3</accession>
<keyword evidence="2" id="KW-1185">Reference proteome</keyword>
<gene>
    <name evidence="1" type="ORF">GCM10009742_00990</name>
</gene>
<dbReference type="Gene3D" id="3.40.50.1820">
    <property type="entry name" value="alpha/beta hydrolase"/>
    <property type="match status" value="1"/>
</dbReference>
<dbReference type="InterPro" id="IPR029058">
    <property type="entry name" value="AB_hydrolase_fold"/>
</dbReference>
<dbReference type="Proteomes" id="UP001500190">
    <property type="component" value="Unassembled WGS sequence"/>
</dbReference>
<name>A0ABN2CSS3_9ACTN</name>
<dbReference type="SUPFAM" id="SSF53474">
    <property type="entry name" value="alpha/beta-Hydrolases"/>
    <property type="match status" value="1"/>
</dbReference>
<dbReference type="EMBL" id="BAAAND010000001">
    <property type="protein sequence ID" value="GAA1563644.1"/>
    <property type="molecule type" value="Genomic_DNA"/>
</dbReference>
<reference evidence="1 2" key="1">
    <citation type="journal article" date="2019" name="Int. J. Syst. Evol. Microbiol.">
        <title>The Global Catalogue of Microorganisms (GCM) 10K type strain sequencing project: providing services to taxonomists for standard genome sequencing and annotation.</title>
        <authorList>
            <consortium name="The Broad Institute Genomics Platform"/>
            <consortium name="The Broad Institute Genome Sequencing Center for Infectious Disease"/>
            <person name="Wu L."/>
            <person name="Ma J."/>
        </authorList>
    </citation>
    <scope>NUCLEOTIDE SEQUENCE [LARGE SCALE GENOMIC DNA]</scope>
    <source>
        <strain evidence="1 2">JCM 14304</strain>
    </source>
</reference>
<dbReference type="PANTHER" id="PTHR47751">
    <property type="entry name" value="SUPERFAMILY HYDROLASE, PUTATIVE (AFU_ORTHOLOGUE AFUA_2G16580)-RELATED"/>
    <property type="match status" value="1"/>
</dbReference>
<evidence type="ECO:0000313" key="2">
    <source>
        <dbReference type="Proteomes" id="UP001500190"/>
    </source>
</evidence>
<organism evidence="1 2">
    <name type="scientific">Kribbella karoonensis</name>
    <dbReference type="NCBI Taxonomy" id="324851"/>
    <lineage>
        <taxon>Bacteria</taxon>
        <taxon>Bacillati</taxon>
        <taxon>Actinomycetota</taxon>
        <taxon>Actinomycetes</taxon>
        <taxon>Propionibacteriales</taxon>
        <taxon>Kribbellaceae</taxon>
        <taxon>Kribbella</taxon>
    </lineage>
</organism>
<evidence type="ECO:0000313" key="1">
    <source>
        <dbReference type="EMBL" id="GAA1563644.1"/>
    </source>
</evidence>
<dbReference type="PANTHER" id="PTHR47751:SF1">
    <property type="entry name" value="SUPERFAMILY HYDROLASE, PUTATIVE (AFU_ORTHOLOGUE AFUA_2G16580)-RELATED"/>
    <property type="match status" value="1"/>
</dbReference>
<proteinExistence type="predicted"/>
<protein>
    <recommendedName>
        <fullName evidence="3">Alpha/beta hydrolase</fullName>
    </recommendedName>
</protein>
<dbReference type="InterPro" id="IPR051411">
    <property type="entry name" value="Polyketide_trans_af380"/>
</dbReference>
<dbReference type="RefSeq" id="WP_344187221.1">
    <property type="nucleotide sequence ID" value="NZ_BAAAND010000001.1"/>
</dbReference>
<sequence length="104" mass="12044">MFEGWEYYCTPRGRHERSTKTLPWISVDRIATFDAVRAVDRPLLMIAGRKAVTSWMSVEAFQKARGPKRFVWIDDATHVDLYDRDEYVTPAVAEIRAFFAESLG</sequence>
<comment type="caution">
    <text evidence="1">The sequence shown here is derived from an EMBL/GenBank/DDBJ whole genome shotgun (WGS) entry which is preliminary data.</text>
</comment>